<dbReference type="InterPro" id="IPR010721">
    <property type="entry name" value="UstE-like"/>
</dbReference>
<feature type="compositionally biased region" description="Basic and acidic residues" evidence="1">
    <location>
        <begin position="343"/>
        <end position="353"/>
    </location>
</feature>
<keyword evidence="2" id="KW-0472">Membrane</keyword>
<comment type="caution">
    <text evidence="3">The sequence shown here is derived from an EMBL/GenBank/DDBJ whole genome shotgun (WGS) entry which is preliminary data.</text>
</comment>
<name>A0A169YHE0_CORDF</name>
<feature type="transmembrane region" description="Helical" evidence="2">
    <location>
        <begin position="45"/>
        <end position="65"/>
    </location>
</feature>
<dbReference type="Pfam" id="PF06966">
    <property type="entry name" value="DUF1295"/>
    <property type="match status" value="1"/>
</dbReference>
<evidence type="ECO:0000313" key="4">
    <source>
        <dbReference type="Proteomes" id="UP000076881"/>
    </source>
</evidence>
<dbReference type="OrthoDB" id="67965at2759"/>
<feature type="transmembrane region" description="Helical" evidence="2">
    <location>
        <begin position="12"/>
        <end position="33"/>
    </location>
</feature>
<feature type="transmembrane region" description="Helical" evidence="2">
    <location>
        <begin position="201"/>
        <end position="220"/>
    </location>
</feature>
<feature type="compositionally biased region" description="Gly residues" evidence="1">
    <location>
        <begin position="330"/>
        <end position="342"/>
    </location>
</feature>
<feature type="region of interest" description="Disordered" evidence="1">
    <location>
        <begin position="318"/>
        <end position="353"/>
    </location>
</feature>
<sequence>MAPTHVLDDYYLAITAIVTVGFQLICFFIAYSFQFDKITDLAGGLNFTILAVLTLALGGGGSGGHLHPRQVVVSLFMIVWSVRLAGFLFFRILKTGKDERFNEMRSNFPKFLGFWVFQMLWVWIVSLPVTLSNAPNVTRYPQKNFGTGRDIAAVILYAIGLVFEAGSDVQKYLFRSRQTRESNRTSVCDSGFFALSRHPNYFGDIIIQWSIFMIAVSAAADGYVHGQAYKALYASILAPFFITFLLMFVSGMPLSERPKAKERYEKGNNWEGYKRWLDRTSPLIPFPPQLYARMPVFLKRIVFLELPMYVFDPAKHSDVATPGGGRDDGGGGGGGEHAGQGNEGRESAEQRLV</sequence>
<accession>A0A169YHE0</accession>
<protein>
    <recommendedName>
        <fullName evidence="5">Steroid 5-alpha reductase C-terminal domain-containing protein</fullName>
    </recommendedName>
</protein>
<dbReference type="GO" id="GO:0016020">
    <property type="term" value="C:membrane"/>
    <property type="evidence" value="ECO:0007669"/>
    <property type="project" value="TreeGrafter"/>
</dbReference>
<feature type="transmembrane region" description="Helical" evidence="2">
    <location>
        <begin position="151"/>
        <end position="174"/>
    </location>
</feature>
<keyword evidence="2" id="KW-0812">Transmembrane</keyword>
<dbReference type="PANTHER" id="PTHR32251:SF15">
    <property type="entry name" value="3-OXO-5-ALPHA-STEROID 4-DEHYDROGENASE (DUF1295)"/>
    <property type="match status" value="1"/>
</dbReference>
<dbReference type="Proteomes" id="UP000076881">
    <property type="component" value="Unassembled WGS sequence"/>
</dbReference>
<organism evidence="3 4">
    <name type="scientific">Akanthomyces lecanii RCEF 1005</name>
    <dbReference type="NCBI Taxonomy" id="1081108"/>
    <lineage>
        <taxon>Eukaryota</taxon>
        <taxon>Fungi</taxon>
        <taxon>Dikarya</taxon>
        <taxon>Ascomycota</taxon>
        <taxon>Pezizomycotina</taxon>
        <taxon>Sordariomycetes</taxon>
        <taxon>Hypocreomycetidae</taxon>
        <taxon>Hypocreales</taxon>
        <taxon>Cordycipitaceae</taxon>
        <taxon>Akanthomyces</taxon>
        <taxon>Cordyceps confragosa</taxon>
    </lineage>
</organism>
<keyword evidence="4" id="KW-1185">Reference proteome</keyword>
<dbReference type="PANTHER" id="PTHR32251">
    <property type="entry name" value="3-OXO-5-ALPHA-STEROID 4-DEHYDROGENASE"/>
    <property type="match status" value="1"/>
</dbReference>
<evidence type="ECO:0000256" key="1">
    <source>
        <dbReference type="SAM" id="MobiDB-lite"/>
    </source>
</evidence>
<evidence type="ECO:0000256" key="2">
    <source>
        <dbReference type="SAM" id="Phobius"/>
    </source>
</evidence>
<keyword evidence="2" id="KW-1133">Transmembrane helix</keyword>
<proteinExistence type="predicted"/>
<dbReference type="Gene3D" id="1.20.120.1630">
    <property type="match status" value="1"/>
</dbReference>
<feature type="transmembrane region" description="Helical" evidence="2">
    <location>
        <begin position="71"/>
        <end position="90"/>
    </location>
</feature>
<feature type="transmembrane region" description="Helical" evidence="2">
    <location>
        <begin position="232"/>
        <end position="254"/>
    </location>
</feature>
<feature type="transmembrane region" description="Helical" evidence="2">
    <location>
        <begin position="111"/>
        <end position="131"/>
    </location>
</feature>
<dbReference type="EMBL" id="AZHF01000001">
    <property type="protein sequence ID" value="OAA82169.1"/>
    <property type="molecule type" value="Genomic_DNA"/>
</dbReference>
<evidence type="ECO:0008006" key="5">
    <source>
        <dbReference type="Google" id="ProtNLM"/>
    </source>
</evidence>
<dbReference type="AlphaFoldDB" id="A0A169YHE0"/>
<gene>
    <name evidence="3" type="ORF">LEL_01714</name>
</gene>
<evidence type="ECO:0000313" key="3">
    <source>
        <dbReference type="EMBL" id="OAA82169.1"/>
    </source>
</evidence>
<reference evidence="3 4" key="1">
    <citation type="journal article" date="2016" name="Genome Biol. Evol.">
        <title>Divergent and convergent evolution of fungal pathogenicity.</title>
        <authorList>
            <person name="Shang Y."/>
            <person name="Xiao G."/>
            <person name="Zheng P."/>
            <person name="Cen K."/>
            <person name="Zhan S."/>
            <person name="Wang C."/>
        </authorList>
    </citation>
    <scope>NUCLEOTIDE SEQUENCE [LARGE SCALE GENOMIC DNA]</scope>
    <source>
        <strain evidence="3 4">RCEF 1005</strain>
    </source>
</reference>